<comment type="similarity">
    <text evidence="2 9">Belongs to the CN hydrolase family. Apolipoprotein N-acyltransferase subfamily.</text>
</comment>
<comment type="function">
    <text evidence="9">Catalyzes the phospholipid dependent N-acylation of the N-terminal cysteine of apolipoprotein, the last step in lipoprotein maturation.</text>
</comment>
<feature type="transmembrane region" description="Helical" evidence="9">
    <location>
        <begin position="216"/>
        <end position="235"/>
    </location>
</feature>
<organism evidence="11 12">
    <name type="scientific">Methyloceanibacter stevinii</name>
    <dbReference type="NCBI Taxonomy" id="1774970"/>
    <lineage>
        <taxon>Bacteria</taxon>
        <taxon>Pseudomonadati</taxon>
        <taxon>Pseudomonadota</taxon>
        <taxon>Alphaproteobacteria</taxon>
        <taxon>Hyphomicrobiales</taxon>
        <taxon>Hyphomicrobiaceae</taxon>
        <taxon>Methyloceanibacter</taxon>
    </lineage>
</organism>
<dbReference type="Pfam" id="PF00795">
    <property type="entry name" value="CN_hydrolase"/>
    <property type="match status" value="1"/>
</dbReference>
<feature type="transmembrane region" description="Helical" evidence="9">
    <location>
        <begin position="28"/>
        <end position="58"/>
    </location>
</feature>
<dbReference type="AlphaFoldDB" id="A0A1E3VPW4"/>
<dbReference type="CDD" id="cd07571">
    <property type="entry name" value="ALP_N-acyl_transferase"/>
    <property type="match status" value="1"/>
</dbReference>
<keyword evidence="4 9" id="KW-0808">Transferase</keyword>
<dbReference type="STRING" id="1774970.AUC70_01175"/>
<dbReference type="InterPro" id="IPR045378">
    <property type="entry name" value="LNT_N"/>
</dbReference>
<accession>A0A1E3VPW4</accession>
<evidence type="ECO:0000313" key="12">
    <source>
        <dbReference type="Proteomes" id="UP000094172"/>
    </source>
</evidence>
<keyword evidence="3 9" id="KW-1003">Cell membrane</keyword>
<dbReference type="InterPro" id="IPR004563">
    <property type="entry name" value="Apolipo_AcylTrfase"/>
</dbReference>
<keyword evidence="8 9" id="KW-0012">Acyltransferase</keyword>
<evidence type="ECO:0000256" key="8">
    <source>
        <dbReference type="ARBA" id="ARBA00023315"/>
    </source>
</evidence>
<comment type="subcellular location">
    <subcellularLocation>
        <location evidence="1 9">Cell membrane</location>
        <topology evidence="1 9">Multi-pass membrane protein</topology>
    </subcellularLocation>
</comment>
<feature type="transmembrane region" description="Helical" evidence="9">
    <location>
        <begin position="107"/>
        <end position="135"/>
    </location>
</feature>
<dbReference type="NCBIfam" id="TIGR00546">
    <property type="entry name" value="lnt"/>
    <property type="match status" value="1"/>
</dbReference>
<evidence type="ECO:0000259" key="10">
    <source>
        <dbReference type="PROSITE" id="PS50263"/>
    </source>
</evidence>
<name>A0A1E3VPW4_9HYPH</name>
<keyword evidence="12" id="KW-1185">Reference proteome</keyword>
<dbReference type="Gene3D" id="3.60.110.10">
    <property type="entry name" value="Carbon-nitrogen hydrolase"/>
    <property type="match status" value="1"/>
</dbReference>
<comment type="pathway">
    <text evidence="9">Protein modification; lipoprotein biosynthesis (N-acyl transfer).</text>
</comment>
<dbReference type="InterPro" id="IPR003010">
    <property type="entry name" value="C-N_Hydrolase"/>
</dbReference>
<keyword evidence="6 9" id="KW-1133">Transmembrane helix</keyword>
<comment type="catalytic activity">
    <reaction evidence="9">
        <text>N-terminal S-1,2-diacyl-sn-glyceryl-L-cysteinyl-[lipoprotein] + a glycerophospholipid = N-acyl-S-1,2-diacyl-sn-glyceryl-L-cysteinyl-[lipoprotein] + a 2-acyl-sn-glycero-3-phospholipid + H(+)</text>
        <dbReference type="Rhea" id="RHEA:48228"/>
        <dbReference type="Rhea" id="RHEA-COMP:14681"/>
        <dbReference type="Rhea" id="RHEA-COMP:14684"/>
        <dbReference type="ChEBI" id="CHEBI:15378"/>
        <dbReference type="ChEBI" id="CHEBI:136912"/>
        <dbReference type="ChEBI" id="CHEBI:140656"/>
        <dbReference type="ChEBI" id="CHEBI:140657"/>
        <dbReference type="ChEBI" id="CHEBI:140660"/>
        <dbReference type="EC" id="2.3.1.269"/>
    </reaction>
</comment>
<feature type="domain" description="CN hydrolase" evidence="10">
    <location>
        <begin position="252"/>
        <end position="508"/>
    </location>
</feature>
<protein>
    <recommendedName>
        <fullName evidence="9">Apolipoprotein N-acyltransferase</fullName>
        <shortName evidence="9">ALP N-acyltransferase</shortName>
        <ecNumber evidence="9">2.3.1.269</ecNumber>
    </recommendedName>
</protein>
<keyword evidence="7 9" id="KW-0472">Membrane</keyword>
<dbReference type="PANTHER" id="PTHR38686:SF1">
    <property type="entry name" value="APOLIPOPROTEIN N-ACYLTRANSFERASE"/>
    <property type="match status" value="1"/>
</dbReference>
<comment type="caution">
    <text evidence="11">The sequence shown here is derived from an EMBL/GenBank/DDBJ whole genome shotgun (WGS) entry which is preliminary data.</text>
</comment>
<dbReference type="UniPathway" id="UPA00666"/>
<evidence type="ECO:0000256" key="7">
    <source>
        <dbReference type="ARBA" id="ARBA00023136"/>
    </source>
</evidence>
<evidence type="ECO:0000256" key="6">
    <source>
        <dbReference type="ARBA" id="ARBA00022989"/>
    </source>
</evidence>
<gene>
    <name evidence="9" type="primary">lnt</name>
    <name evidence="11" type="ORF">AUC70_01175</name>
</gene>
<feature type="transmembrane region" description="Helical" evidence="9">
    <location>
        <begin position="515"/>
        <end position="537"/>
    </location>
</feature>
<dbReference type="PANTHER" id="PTHR38686">
    <property type="entry name" value="APOLIPOPROTEIN N-ACYLTRANSFERASE"/>
    <property type="match status" value="1"/>
</dbReference>
<keyword evidence="5 9" id="KW-0812">Transmembrane</keyword>
<sequence length="548" mass="58780">MSGAVAGPARIAAWTAGLTGLKRAAMGILLGAISVLAFAPFHLWPILFVSLGGLVWLLDGSYRSGETRTARVLAAALTGFWFGFGFFLTGLYWIAEAFLVEPWRHGWLIPFVMTAFPAGMALFFAGGCAFAMVLWREGPARIFALGLGLGLSELARGYVLTGLPWNLIGYGLLADPSLMQLAAVFGVYAVTVFAVLVFASPAAIWSGGGTPSRGSAALATLLLALVAASYIWGAMRLADATDTPTNFRVRLVQANIDQAEKWRPENATRIFETYLEMTERPGLEDIDVVVWPETALPFALDKSPDALAAIGDMLPDGTALLVGSARWTERRNDKGILLARHAYNSLMAVDDEGQVVAVYDKIHLVPFGEYLPYQDFLESLGVMQMTGVRGGFSVGTGPRLMAVPGAPPALPLICYEIIFPNEVRAEASPPGGAERPGWMLNVTNDAWFGSSAGPYQHFYQARVRAVELGLPLVRVANTGVSAVVDPHGRVLAKIDLDTRAIRDVGVPTLGLITPYAVWGLWAEFLALGIALLGWLVCRICTGPPRLTG</sequence>
<feature type="transmembrane region" description="Helical" evidence="9">
    <location>
        <begin position="142"/>
        <end position="161"/>
    </location>
</feature>
<dbReference type="Proteomes" id="UP000094172">
    <property type="component" value="Unassembled WGS sequence"/>
</dbReference>
<dbReference type="Pfam" id="PF20154">
    <property type="entry name" value="LNT_N"/>
    <property type="match status" value="1"/>
</dbReference>
<evidence type="ECO:0000256" key="2">
    <source>
        <dbReference type="ARBA" id="ARBA00010065"/>
    </source>
</evidence>
<evidence type="ECO:0000256" key="4">
    <source>
        <dbReference type="ARBA" id="ARBA00022679"/>
    </source>
</evidence>
<proteinExistence type="inferred from homology"/>
<evidence type="ECO:0000256" key="5">
    <source>
        <dbReference type="ARBA" id="ARBA00022692"/>
    </source>
</evidence>
<evidence type="ECO:0000256" key="9">
    <source>
        <dbReference type="HAMAP-Rule" id="MF_01148"/>
    </source>
</evidence>
<dbReference type="GO" id="GO:0042158">
    <property type="term" value="P:lipoprotein biosynthetic process"/>
    <property type="evidence" value="ECO:0007669"/>
    <property type="project" value="UniProtKB-UniRule"/>
</dbReference>
<evidence type="ECO:0000256" key="1">
    <source>
        <dbReference type="ARBA" id="ARBA00004651"/>
    </source>
</evidence>
<dbReference type="HAMAP" id="MF_01148">
    <property type="entry name" value="Lnt"/>
    <property type="match status" value="1"/>
</dbReference>
<dbReference type="GO" id="GO:0005886">
    <property type="term" value="C:plasma membrane"/>
    <property type="evidence" value="ECO:0007669"/>
    <property type="project" value="UniProtKB-SubCell"/>
</dbReference>
<evidence type="ECO:0000313" key="11">
    <source>
        <dbReference type="EMBL" id="ODR95559.1"/>
    </source>
</evidence>
<dbReference type="EC" id="2.3.1.269" evidence="9"/>
<dbReference type="GO" id="GO:0016410">
    <property type="term" value="F:N-acyltransferase activity"/>
    <property type="evidence" value="ECO:0007669"/>
    <property type="project" value="UniProtKB-UniRule"/>
</dbReference>
<evidence type="ECO:0000256" key="3">
    <source>
        <dbReference type="ARBA" id="ARBA00022475"/>
    </source>
</evidence>
<reference evidence="11 12" key="1">
    <citation type="journal article" date="2016" name="Environ. Microbiol.">
        <title>New Methyloceanibacter diversity from North Sea sediments includes methanotroph containing solely the soluble methane monooxygenase.</title>
        <authorList>
            <person name="Vekeman B."/>
            <person name="Kerckhof F.M."/>
            <person name="Cremers G."/>
            <person name="de Vos P."/>
            <person name="Vandamme P."/>
            <person name="Boon N."/>
            <person name="Op den Camp H.J."/>
            <person name="Heylen K."/>
        </authorList>
    </citation>
    <scope>NUCLEOTIDE SEQUENCE [LARGE SCALE GENOMIC DNA]</scope>
    <source>
        <strain evidence="11 12">R-67176</strain>
    </source>
</reference>
<feature type="transmembrane region" description="Helical" evidence="9">
    <location>
        <begin position="181"/>
        <end position="204"/>
    </location>
</feature>
<dbReference type="EMBL" id="LPWE01000010">
    <property type="protein sequence ID" value="ODR95559.1"/>
    <property type="molecule type" value="Genomic_DNA"/>
</dbReference>
<dbReference type="SUPFAM" id="SSF56317">
    <property type="entry name" value="Carbon-nitrogen hydrolase"/>
    <property type="match status" value="1"/>
</dbReference>
<dbReference type="PROSITE" id="PS50263">
    <property type="entry name" value="CN_HYDROLASE"/>
    <property type="match status" value="1"/>
</dbReference>
<dbReference type="InterPro" id="IPR036526">
    <property type="entry name" value="C-N_Hydrolase_sf"/>
</dbReference>
<feature type="transmembrane region" description="Helical" evidence="9">
    <location>
        <begin position="70"/>
        <end position="95"/>
    </location>
</feature>